<dbReference type="Proteomes" id="UP001597493">
    <property type="component" value="Unassembled WGS sequence"/>
</dbReference>
<reference evidence="3" key="1">
    <citation type="journal article" date="2019" name="Int. J. Syst. Evol. Microbiol.">
        <title>The Global Catalogue of Microorganisms (GCM) 10K type strain sequencing project: providing services to taxonomists for standard genome sequencing and annotation.</title>
        <authorList>
            <consortium name="The Broad Institute Genomics Platform"/>
            <consortium name="The Broad Institute Genome Sequencing Center for Infectious Disease"/>
            <person name="Wu L."/>
            <person name="Ma J."/>
        </authorList>
    </citation>
    <scope>NUCLEOTIDE SEQUENCE [LARGE SCALE GENOMIC DNA]</scope>
    <source>
        <strain evidence="3">TISTR 1827</strain>
    </source>
</reference>
<dbReference type="InterPro" id="IPR001633">
    <property type="entry name" value="EAL_dom"/>
</dbReference>
<protein>
    <submittedName>
        <fullName evidence="2">EAL domain-containing protein</fullName>
    </submittedName>
</protein>
<name>A0ABW5R0H7_9BACL</name>
<dbReference type="EMBL" id="JBHUMY010000023">
    <property type="protein sequence ID" value="MFD2662103.1"/>
    <property type="molecule type" value="Genomic_DNA"/>
</dbReference>
<dbReference type="Pfam" id="PF00563">
    <property type="entry name" value="EAL"/>
    <property type="match status" value="1"/>
</dbReference>
<keyword evidence="3" id="KW-1185">Reference proteome</keyword>
<organism evidence="2 3">
    <name type="scientific">Paenibacillus thailandensis</name>
    <dbReference type="NCBI Taxonomy" id="393250"/>
    <lineage>
        <taxon>Bacteria</taxon>
        <taxon>Bacillati</taxon>
        <taxon>Bacillota</taxon>
        <taxon>Bacilli</taxon>
        <taxon>Bacillales</taxon>
        <taxon>Paenibacillaceae</taxon>
        <taxon>Paenibacillus</taxon>
    </lineage>
</organism>
<dbReference type="SUPFAM" id="SSF141868">
    <property type="entry name" value="EAL domain-like"/>
    <property type="match status" value="1"/>
</dbReference>
<evidence type="ECO:0000313" key="3">
    <source>
        <dbReference type="Proteomes" id="UP001597493"/>
    </source>
</evidence>
<dbReference type="InterPro" id="IPR052155">
    <property type="entry name" value="Biofilm_reg_signaling"/>
</dbReference>
<accession>A0ABW5R0H7</accession>
<dbReference type="CDD" id="cd01948">
    <property type="entry name" value="EAL"/>
    <property type="match status" value="1"/>
</dbReference>
<proteinExistence type="predicted"/>
<dbReference type="PANTHER" id="PTHR44757">
    <property type="entry name" value="DIGUANYLATE CYCLASE DGCP"/>
    <property type="match status" value="1"/>
</dbReference>
<comment type="caution">
    <text evidence="2">The sequence shown here is derived from an EMBL/GenBank/DDBJ whole genome shotgun (WGS) entry which is preliminary data.</text>
</comment>
<dbReference type="PROSITE" id="PS50883">
    <property type="entry name" value="EAL"/>
    <property type="match status" value="1"/>
</dbReference>
<sequence length="273" mass="30868">MELEAEGSFYHSLKQAIYDNRLELRFKPAFRAADGELAAVEAAMVWRNPEGGEMPMDEYRPLAERTGLLIPLTERFIQGACRKLRNYQQYVDLRLKLVLKLTARQLDCGQLADYILYICAENKLSPSTLVFELQADDFPVSRQAVLGITKLRAAGAGLMYHGMPGDRLQMQLWQLPFTSFKLPKELASSMLGCSKERLIAASFIEEAHQLDMDVTADGVMFREQAELFRYFGCDCIQGYLFGQAEAPHIMDLSALPLYSDLEPQIEARNVVPV</sequence>
<dbReference type="InterPro" id="IPR035919">
    <property type="entry name" value="EAL_sf"/>
</dbReference>
<evidence type="ECO:0000259" key="1">
    <source>
        <dbReference type="PROSITE" id="PS50883"/>
    </source>
</evidence>
<dbReference type="SMART" id="SM00052">
    <property type="entry name" value="EAL"/>
    <property type="match status" value="1"/>
</dbReference>
<feature type="domain" description="EAL" evidence="1">
    <location>
        <begin position="6"/>
        <end position="258"/>
    </location>
</feature>
<evidence type="ECO:0000313" key="2">
    <source>
        <dbReference type="EMBL" id="MFD2662103.1"/>
    </source>
</evidence>
<dbReference type="Gene3D" id="3.20.20.450">
    <property type="entry name" value="EAL domain"/>
    <property type="match status" value="1"/>
</dbReference>
<dbReference type="RefSeq" id="WP_379275889.1">
    <property type="nucleotide sequence ID" value="NZ_JBHUGT010000023.1"/>
</dbReference>
<dbReference type="PANTHER" id="PTHR44757:SF2">
    <property type="entry name" value="BIOFILM ARCHITECTURE MAINTENANCE PROTEIN MBAA"/>
    <property type="match status" value="1"/>
</dbReference>
<gene>
    <name evidence="2" type="ORF">ACFSW5_17745</name>
</gene>